<sequence length="239" mass="25394">MEERRGTDAVGRSPSWGDERLSLLSTVGAALNEREALQHALDQAVSELGGLAGLLHWSCGPTGSRTLRLVLPSGLPLPALGGWEEIRQDEAPLAPARAVRDGRFVWLPAAAHETLGPGDTGRASSGALTAGTTVASVPLTGPDRPVGALSVLTGPREPTPEQAAFLEAVGRWAERRLSRSAGGIGDCDERRPIPRSPPWISRCPTALCWCCSPTVWWTRHTAEGKCIWTEQPIAYSGAI</sequence>
<evidence type="ECO:0000259" key="1">
    <source>
        <dbReference type="Pfam" id="PF13185"/>
    </source>
</evidence>
<evidence type="ECO:0000313" key="3">
    <source>
        <dbReference type="Proteomes" id="UP001354649"/>
    </source>
</evidence>
<dbReference type="EMBL" id="JAZBJQ010000008">
    <property type="protein sequence ID" value="MEE4584345.1"/>
    <property type="molecule type" value="Genomic_DNA"/>
</dbReference>
<dbReference type="Proteomes" id="UP001354649">
    <property type="component" value="Unassembled WGS sequence"/>
</dbReference>
<dbReference type="InterPro" id="IPR003018">
    <property type="entry name" value="GAF"/>
</dbReference>
<protein>
    <submittedName>
        <fullName evidence="2">GAF domain-containing protein</fullName>
    </submittedName>
</protein>
<dbReference type="Gene3D" id="3.30.450.40">
    <property type="match status" value="1"/>
</dbReference>
<feature type="domain" description="GAF" evidence="1">
    <location>
        <begin position="31"/>
        <end position="170"/>
    </location>
</feature>
<dbReference type="SUPFAM" id="SSF55781">
    <property type="entry name" value="GAF domain-like"/>
    <property type="match status" value="1"/>
</dbReference>
<accession>A0ABD5J7K4</accession>
<gene>
    <name evidence="2" type="ORF">V2K49_14455</name>
</gene>
<evidence type="ECO:0000313" key="2">
    <source>
        <dbReference type="EMBL" id="MEE4584345.1"/>
    </source>
</evidence>
<proteinExistence type="predicted"/>
<dbReference type="InterPro" id="IPR029016">
    <property type="entry name" value="GAF-like_dom_sf"/>
</dbReference>
<dbReference type="AlphaFoldDB" id="A0ABD5J7K4"/>
<organism evidence="2 3">
    <name type="scientific">Streptomyces antimycoticus</name>
    <dbReference type="NCBI Taxonomy" id="68175"/>
    <lineage>
        <taxon>Bacteria</taxon>
        <taxon>Bacillati</taxon>
        <taxon>Actinomycetota</taxon>
        <taxon>Actinomycetes</taxon>
        <taxon>Kitasatosporales</taxon>
        <taxon>Streptomycetaceae</taxon>
        <taxon>Streptomyces</taxon>
        <taxon>Streptomyces violaceusniger group</taxon>
    </lineage>
</organism>
<dbReference type="Pfam" id="PF13185">
    <property type="entry name" value="GAF_2"/>
    <property type="match status" value="1"/>
</dbReference>
<reference evidence="2 3" key="1">
    <citation type="submission" date="2023-11" db="EMBL/GenBank/DDBJ databases">
        <title>30 novel species of actinomycetes from the DSMZ collection.</title>
        <authorList>
            <person name="Nouioui I."/>
        </authorList>
    </citation>
    <scope>NUCLEOTIDE SEQUENCE [LARGE SCALE GENOMIC DNA]</scope>
    <source>
        <strain evidence="2 3">DSM 41602</strain>
    </source>
</reference>
<comment type="caution">
    <text evidence="2">The sequence shown here is derived from an EMBL/GenBank/DDBJ whole genome shotgun (WGS) entry which is preliminary data.</text>
</comment>
<name>A0ABD5J7K4_9ACTN</name>